<organism evidence="2 3">
    <name type="scientific">Allorhodopirellula heiligendammensis</name>
    <dbReference type="NCBI Taxonomy" id="2714739"/>
    <lineage>
        <taxon>Bacteria</taxon>
        <taxon>Pseudomonadati</taxon>
        <taxon>Planctomycetota</taxon>
        <taxon>Planctomycetia</taxon>
        <taxon>Pirellulales</taxon>
        <taxon>Pirellulaceae</taxon>
        <taxon>Allorhodopirellula</taxon>
    </lineage>
</organism>
<keyword evidence="1" id="KW-0472">Membrane</keyword>
<dbReference type="RefSeq" id="WP_146406105.1">
    <property type="nucleotide sequence ID" value="NZ_SJPU01000001.1"/>
</dbReference>
<proteinExistence type="predicted"/>
<evidence type="ECO:0000256" key="1">
    <source>
        <dbReference type="SAM" id="Phobius"/>
    </source>
</evidence>
<feature type="transmembrane region" description="Helical" evidence="1">
    <location>
        <begin position="7"/>
        <end position="25"/>
    </location>
</feature>
<dbReference type="OrthoDB" id="285561at2"/>
<feature type="transmembrane region" description="Helical" evidence="1">
    <location>
        <begin position="130"/>
        <end position="151"/>
    </location>
</feature>
<dbReference type="Proteomes" id="UP000319908">
    <property type="component" value="Unassembled WGS sequence"/>
</dbReference>
<evidence type="ECO:0000313" key="3">
    <source>
        <dbReference type="Proteomes" id="UP000319908"/>
    </source>
</evidence>
<reference evidence="2 3" key="1">
    <citation type="journal article" date="2020" name="Antonie Van Leeuwenhoek">
        <title>Rhodopirellula heiligendammensis sp. nov., Rhodopirellula pilleata sp. nov., and Rhodopirellula solitaria sp. nov. isolated from natural or artificial marine surfaces in Northern Germany and California, USA, and emended description of the genus Rhodopirellula.</title>
        <authorList>
            <person name="Kallscheuer N."/>
            <person name="Wiegand S."/>
            <person name="Jogler M."/>
            <person name="Boedeker C."/>
            <person name="Peeters S.H."/>
            <person name="Rast P."/>
            <person name="Heuer A."/>
            <person name="Jetten M.S.M."/>
            <person name="Rohde M."/>
            <person name="Jogler C."/>
        </authorList>
    </citation>
    <scope>NUCLEOTIDE SEQUENCE [LARGE SCALE GENOMIC DNA]</scope>
    <source>
        <strain evidence="2 3">Poly21</strain>
    </source>
</reference>
<accession>A0A5C6C5G2</accession>
<evidence type="ECO:0000313" key="2">
    <source>
        <dbReference type="EMBL" id="TWU19237.1"/>
    </source>
</evidence>
<keyword evidence="1" id="KW-1133">Transmembrane helix</keyword>
<sequence length="238" mass="27234">MRKTTLALNLIVVAFFICFLAYTFVARQHLDSLARDFVTEKTLDYSKPVVDVADEALDSPLVKKLLSDDHETAIRREIADYQNDPSAYIADLTRQQLRDAPVANANPLIEKVAAIKNEIRTFYDDTLNALIADLHIFSVSNLIAGLIAFGLSYRSSSDIRKPIVWFSFLMFVAVLYCSYLYVDDLTFFRILFRTHMGWWYAALLCVMIVALYLDYSRHDKGTEPNVERERAITPVLKS</sequence>
<gene>
    <name evidence="2" type="ORF">Poly21_14090</name>
</gene>
<keyword evidence="1" id="KW-0812">Transmembrane</keyword>
<keyword evidence="3" id="KW-1185">Reference proteome</keyword>
<feature type="transmembrane region" description="Helical" evidence="1">
    <location>
        <begin position="197"/>
        <end position="215"/>
    </location>
</feature>
<dbReference type="AlphaFoldDB" id="A0A5C6C5G2"/>
<name>A0A5C6C5G2_9BACT</name>
<dbReference type="EMBL" id="SJPU01000001">
    <property type="protein sequence ID" value="TWU19237.1"/>
    <property type="molecule type" value="Genomic_DNA"/>
</dbReference>
<comment type="caution">
    <text evidence="2">The sequence shown here is derived from an EMBL/GenBank/DDBJ whole genome shotgun (WGS) entry which is preliminary data.</text>
</comment>
<feature type="transmembrane region" description="Helical" evidence="1">
    <location>
        <begin position="163"/>
        <end position="182"/>
    </location>
</feature>
<protein>
    <submittedName>
        <fullName evidence="2">Uncharacterized protein</fullName>
    </submittedName>
</protein>